<protein>
    <recommendedName>
        <fullName evidence="1">Putative restriction endonuclease domain-containing protein</fullName>
    </recommendedName>
</protein>
<dbReference type="SUPFAM" id="SSF52980">
    <property type="entry name" value="Restriction endonuclease-like"/>
    <property type="match status" value="1"/>
</dbReference>
<dbReference type="OrthoDB" id="9799703at2"/>
<name>A0A7K0D1R9_9NOCA</name>
<dbReference type="CDD" id="cd06260">
    <property type="entry name" value="DUF820-like"/>
    <property type="match status" value="1"/>
</dbReference>
<accession>A0A7K0D1R9</accession>
<gene>
    <name evidence="2" type="ORF">NRB20_27390</name>
</gene>
<reference evidence="2 3" key="1">
    <citation type="submission" date="2019-10" db="EMBL/GenBank/DDBJ databases">
        <title>Nocardia macrotermitis sp. nov. and Nocardia aurantia sp. nov., isolated from the gut of fungus growing-termite Macrotermes natalensis.</title>
        <authorList>
            <person name="Benndorf R."/>
            <person name="Schwitalla J."/>
            <person name="Martin K."/>
            <person name="De Beer W."/>
            <person name="Kaster A.-K."/>
            <person name="Vollmers J."/>
            <person name="Poulsen M."/>
            <person name="Beemelmanns C."/>
        </authorList>
    </citation>
    <scope>NUCLEOTIDE SEQUENCE [LARGE SCALE GENOMIC DNA]</scope>
    <source>
        <strain evidence="2 3">RB20</strain>
    </source>
</reference>
<dbReference type="InterPro" id="IPR012296">
    <property type="entry name" value="Nuclease_put_TT1808"/>
</dbReference>
<sequence>MARTLPEWMYPPRPSGWEADDLDRIPELPRHTELIDGSLIFMVSPQRSWHDRIIRRLTSALEDQAPAGHTVEARMTITLGRADRPEPDVIVAAVPYDPNRTNFLPEQVTLLVEVVSEESRARDRETKPFKYARAGIRHHWRIEDEAGNPVVHVYELDETTHAYVPTSIQRDKLAVTVPFAIAVDLSALAR</sequence>
<evidence type="ECO:0000313" key="2">
    <source>
        <dbReference type="EMBL" id="MQY19647.1"/>
    </source>
</evidence>
<dbReference type="InterPro" id="IPR011335">
    <property type="entry name" value="Restrct_endonuc-II-like"/>
</dbReference>
<organism evidence="2 3">
    <name type="scientific">Nocardia macrotermitis</name>
    <dbReference type="NCBI Taxonomy" id="2585198"/>
    <lineage>
        <taxon>Bacteria</taxon>
        <taxon>Bacillati</taxon>
        <taxon>Actinomycetota</taxon>
        <taxon>Actinomycetes</taxon>
        <taxon>Mycobacteriales</taxon>
        <taxon>Nocardiaceae</taxon>
        <taxon>Nocardia</taxon>
    </lineage>
</organism>
<dbReference type="PANTHER" id="PTHR35400">
    <property type="entry name" value="SLR1083 PROTEIN"/>
    <property type="match status" value="1"/>
</dbReference>
<dbReference type="Pfam" id="PF05685">
    <property type="entry name" value="Uma2"/>
    <property type="match status" value="1"/>
</dbReference>
<evidence type="ECO:0000259" key="1">
    <source>
        <dbReference type="Pfam" id="PF05685"/>
    </source>
</evidence>
<dbReference type="AlphaFoldDB" id="A0A7K0D1R9"/>
<comment type="caution">
    <text evidence="2">The sequence shown here is derived from an EMBL/GenBank/DDBJ whole genome shotgun (WGS) entry which is preliminary data.</text>
</comment>
<dbReference type="Proteomes" id="UP000438448">
    <property type="component" value="Unassembled WGS sequence"/>
</dbReference>
<dbReference type="PANTHER" id="PTHR35400:SF3">
    <property type="entry name" value="SLL1072 PROTEIN"/>
    <property type="match status" value="1"/>
</dbReference>
<dbReference type="Gene3D" id="3.90.1570.10">
    <property type="entry name" value="tt1808, chain A"/>
    <property type="match status" value="1"/>
</dbReference>
<dbReference type="EMBL" id="WEGK01000005">
    <property type="protein sequence ID" value="MQY19647.1"/>
    <property type="molecule type" value="Genomic_DNA"/>
</dbReference>
<evidence type="ECO:0000313" key="3">
    <source>
        <dbReference type="Proteomes" id="UP000438448"/>
    </source>
</evidence>
<proteinExistence type="predicted"/>
<feature type="domain" description="Putative restriction endonuclease" evidence="1">
    <location>
        <begin position="20"/>
        <end position="175"/>
    </location>
</feature>
<keyword evidence="3" id="KW-1185">Reference proteome</keyword>
<dbReference type="RefSeq" id="WP_153410461.1">
    <property type="nucleotide sequence ID" value="NZ_WEGK01000005.1"/>
</dbReference>
<dbReference type="InterPro" id="IPR008538">
    <property type="entry name" value="Uma2"/>
</dbReference>